<keyword evidence="6" id="KW-0326">Glycosidase</keyword>
<evidence type="ECO:0000256" key="7">
    <source>
        <dbReference type="RuleBase" id="RU003679"/>
    </source>
</evidence>
<dbReference type="PANTHER" id="PTHR23421">
    <property type="entry name" value="BETA-GALACTOSIDASE RELATED"/>
    <property type="match status" value="1"/>
</dbReference>
<dbReference type="InterPro" id="IPR017853">
    <property type="entry name" value="GH"/>
</dbReference>
<evidence type="ECO:0000256" key="4">
    <source>
        <dbReference type="ARBA" id="ARBA00022729"/>
    </source>
</evidence>
<dbReference type="InterPro" id="IPR008979">
    <property type="entry name" value="Galactose-bd-like_sf"/>
</dbReference>
<dbReference type="GO" id="GO:0004565">
    <property type="term" value="F:beta-galactosidase activity"/>
    <property type="evidence" value="ECO:0007669"/>
    <property type="project" value="UniProtKB-EC"/>
</dbReference>
<keyword evidence="8" id="KW-0472">Membrane</keyword>
<dbReference type="InterPro" id="IPR048913">
    <property type="entry name" value="BetaGal_gal-bd"/>
</dbReference>
<dbReference type="FunFam" id="3.20.20.80:FF:000006">
    <property type="entry name" value="Beta-galactosidase"/>
    <property type="match status" value="1"/>
</dbReference>
<dbReference type="Pfam" id="PF21467">
    <property type="entry name" value="BetaGal_gal-bd"/>
    <property type="match status" value="1"/>
</dbReference>
<dbReference type="InterPro" id="IPR031330">
    <property type="entry name" value="Gly_Hdrlase_35_cat"/>
</dbReference>
<evidence type="ECO:0000259" key="9">
    <source>
        <dbReference type="Pfam" id="PF01301"/>
    </source>
</evidence>
<dbReference type="InterPro" id="IPR001944">
    <property type="entry name" value="Glycoside_Hdrlase_35"/>
</dbReference>
<name>A0AAV1U649_9STRA</name>
<dbReference type="EMBL" id="CAKLBY020000153">
    <property type="protein sequence ID" value="CAK7929501.1"/>
    <property type="molecule type" value="Genomic_DNA"/>
</dbReference>
<evidence type="ECO:0000256" key="5">
    <source>
        <dbReference type="ARBA" id="ARBA00022801"/>
    </source>
</evidence>
<feature type="domain" description="Beta-galactosidase galactose-binding" evidence="10">
    <location>
        <begin position="701"/>
        <end position="768"/>
    </location>
</feature>
<comment type="similarity">
    <text evidence="2 7">Belongs to the glycosyl hydrolase 35 family.</text>
</comment>
<dbReference type="PRINTS" id="PR00742">
    <property type="entry name" value="GLHYDRLASE35"/>
</dbReference>
<feature type="domain" description="Glycoside hydrolase 35 catalytic" evidence="9">
    <location>
        <begin position="98"/>
        <end position="400"/>
    </location>
</feature>
<dbReference type="GO" id="GO:0005975">
    <property type="term" value="P:carbohydrate metabolic process"/>
    <property type="evidence" value="ECO:0007669"/>
    <property type="project" value="InterPro"/>
</dbReference>
<comment type="catalytic activity">
    <reaction evidence="1">
        <text>Hydrolysis of terminal non-reducing beta-D-galactose residues in beta-D-galactosides.</text>
        <dbReference type="EC" id="3.2.1.23"/>
    </reaction>
</comment>
<proteinExistence type="inferred from homology"/>
<keyword evidence="8" id="KW-1133">Transmembrane helix</keyword>
<evidence type="ECO:0000256" key="8">
    <source>
        <dbReference type="SAM" id="Phobius"/>
    </source>
</evidence>
<dbReference type="SUPFAM" id="SSF49785">
    <property type="entry name" value="Galactose-binding domain-like"/>
    <property type="match status" value="1"/>
</dbReference>
<sequence>MESNMLLEDDTMSALLPADGPAAPRPLRRSRLRRMDVALVAVLVSVAGFIYARPPALRASNPLLLGTPSRNFHYLTYDDIPARKRQSGYSIKFSRRGFEIDGRETLLLGGSIHYPRSTPGQWEQLLQAAKQDGLNFVEMYVFWNVHEQKRGVMNFAGNANITKFYELAAKVGMFLHVRVGPYVCAEWNNGGLPVWLNWVPNMKVRSSNPAWKREMERFVRYVVELSRPFLAKHGGPIIMAQIENEVAAEDPEYVEWCGDLVQRLDTSIPWIMCNTNAATNTILSCNDNDCVDFAMKQVKERPSDPLVWTEDEGWYQTWQKDKENPPSNDERTPEDVAYAVARWFAIGGAAHNYYMYHGGNNYGTGASAGVTTMYADGVNLHFDGLSNEPKRSHLRNLHQSLIECNDILLRNDRQLLNPRNMSSSGDQRAFVYGSENEHGQVAFLENMANKKVTVVYARSKYELRPFSMLMIKDGIVLFDTADVRKSFSGHQRRTYSPLVKAATLEWKTWSELNVSMEILRKRVVAKQPIEQLRLTADQSDYMTYETTFNLRQPNGPSVNTNDDAATLQVTSCEGNSIIAFVDGWLIGERSLAYPGGNCSKEFQFHMPMNVDVNHNHELKLVSVSLGIHSLGSNHSKGITGSVRVGRADLTDAQEWRMYPCLIGEQLEIYRSQWLNSVPWTAVSRLSASSADGGTSGRQLMSWYRTSFRYPLELHATSEQQSSILLDLFGLTRGRAFINGHDLGRYWLINDEGDFVQRYYQVPQDWLLQDDENLLVLFDELGGSVADVRLVSSAMVLADEIEDSIDRHQK</sequence>
<evidence type="ECO:0000259" key="10">
    <source>
        <dbReference type="Pfam" id="PF21467"/>
    </source>
</evidence>
<dbReference type="Pfam" id="PF01301">
    <property type="entry name" value="Glyco_hydro_35"/>
    <property type="match status" value="1"/>
</dbReference>
<evidence type="ECO:0000313" key="11">
    <source>
        <dbReference type="EMBL" id="CAK7929501.1"/>
    </source>
</evidence>
<comment type="caution">
    <text evidence="11">The sequence shown here is derived from an EMBL/GenBank/DDBJ whole genome shotgun (WGS) entry which is preliminary data.</text>
</comment>
<evidence type="ECO:0000256" key="3">
    <source>
        <dbReference type="ARBA" id="ARBA00012756"/>
    </source>
</evidence>
<keyword evidence="4" id="KW-0732">Signal</keyword>
<accession>A0AAV1U649</accession>
<gene>
    <name evidence="11" type="ORF">PM001_LOCUS14651</name>
</gene>
<dbReference type="AlphaFoldDB" id="A0AAV1U649"/>
<protein>
    <recommendedName>
        <fullName evidence="3">beta-galactosidase</fullName>
        <ecNumber evidence="3">3.2.1.23</ecNumber>
    </recommendedName>
</protein>
<evidence type="ECO:0000256" key="6">
    <source>
        <dbReference type="ARBA" id="ARBA00023295"/>
    </source>
</evidence>
<evidence type="ECO:0000313" key="12">
    <source>
        <dbReference type="Proteomes" id="UP001162060"/>
    </source>
</evidence>
<dbReference type="Proteomes" id="UP001162060">
    <property type="component" value="Unassembled WGS sequence"/>
</dbReference>
<evidence type="ECO:0000256" key="1">
    <source>
        <dbReference type="ARBA" id="ARBA00001412"/>
    </source>
</evidence>
<keyword evidence="5" id="KW-0378">Hydrolase</keyword>
<dbReference type="SUPFAM" id="SSF51445">
    <property type="entry name" value="(Trans)glycosidases"/>
    <property type="match status" value="1"/>
</dbReference>
<dbReference type="Gene3D" id="3.20.20.80">
    <property type="entry name" value="Glycosidases"/>
    <property type="match status" value="1"/>
</dbReference>
<dbReference type="EC" id="3.2.1.23" evidence="3"/>
<evidence type="ECO:0000256" key="2">
    <source>
        <dbReference type="ARBA" id="ARBA00009809"/>
    </source>
</evidence>
<dbReference type="Gene3D" id="2.60.120.260">
    <property type="entry name" value="Galactose-binding domain-like"/>
    <property type="match status" value="1"/>
</dbReference>
<organism evidence="11 12">
    <name type="scientific">Peronospora matthiolae</name>
    <dbReference type="NCBI Taxonomy" id="2874970"/>
    <lineage>
        <taxon>Eukaryota</taxon>
        <taxon>Sar</taxon>
        <taxon>Stramenopiles</taxon>
        <taxon>Oomycota</taxon>
        <taxon>Peronosporomycetes</taxon>
        <taxon>Peronosporales</taxon>
        <taxon>Peronosporaceae</taxon>
        <taxon>Peronospora</taxon>
    </lineage>
</organism>
<reference evidence="11" key="1">
    <citation type="submission" date="2024-01" db="EMBL/GenBank/DDBJ databases">
        <authorList>
            <person name="Webb A."/>
        </authorList>
    </citation>
    <scope>NUCLEOTIDE SEQUENCE</scope>
    <source>
        <strain evidence="11">Pm1</strain>
    </source>
</reference>
<keyword evidence="8" id="KW-0812">Transmembrane</keyword>
<feature type="transmembrane region" description="Helical" evidence="8">
    <location>
        <begin position="35"/>
        <end position="52"/>
    </location>
</feature>